<evidence type="ECO:0000313" key="6">
    <source>
        <dbReference type="EMBL" id="QPQ93246.1"/>
    </source>
</evidence>
<accession>A0AAP9Y2C3</accession>
<dbReference type="CDD" id="cd07207">
    <property type="entry name" value="Pat_ExoU_VipD_like"/>
    <property type="match status" value="1"/>
</dbReference>
<feature type="active site" description="Nucleophile" evidence="4">
    <location>
        <position position="39"/>
    </location>
</feature>
<dbReference type="Pfam" id="PF01734">
    <property type="entry name" value="Patatin"/>
    <property type="match status" value="1"/>
</dbReference>
<comment type="caution">
    <text evidence="4">Lacks conserved residue(s) required for the propagation of feature annotation.</text>
</comment>
<dbReference type="AlphaFoldDB" id="A0AAP9Y2C3"/>
<dbReference type="InterPro" id="IPR002641">
    <property type="entry name" value="PNPLA_dom"/>
</dbReference>
<dbReference type="GeneID" id="93068792"/>
<dbReference type="GO" id="GO:0016787">
    <property type="term" value="F:hydrolase activity"/>
    <property type="evidence" value="ECO:0007669"/>
    <property type="project" value="UniProtKB-UniRule"/>
</dbReference>
<keyword evidence="2 4" id="KW-0442">Lipid degradation</keyword>
<feature type="short sequence motif" description="GXSXG" evidence="4">
    <location>
        <begin position="37"/>
        <end position="41"/>
    </location>
</feature>
<organism evidence="6 7">
    <name type="scientific">Burkholderia glumae</name>
    <name type="common">Pseudomonas glumae</name>
    <dbReference type="NCBI Taxonomy" id="337"/>
    <lineage>
        <taxon>Bacteria</taxon>
        <taxon>Pseudomonadati</taxon>
        <taxon>Pseudomonadota</taxon>
        <taxon>Betaproteobacteria</taxon>
        <taxon>Burkholderiales</taxon>
        <taxon>Burkholderiaceae</taxon>
        <taxon>Burkholderia</taxon>
    </lineage>
</organism>
<dbReference type="PROSITE" id="PS51635">
    <property type="entry name" value="PNPLA"/>
    <property type="match status" value="1"/>
</dbReference>
<keyword evidence="1 4" id="KW-0378">Hydrolase</keyword>
<keyword evidence="3 4" id="KW-0443">Lipid metabolism</keyword>
<dbReference type="Gene3D" id="3.40.1090.10">
    <property type="entry name" value="Cytosolic phospholipase A2 catalytic domain"/>
    <property type="match status" value="2"/>
</dbReference>
<sequence length="267" mass="28121">MKQIRVALSGSGFRLSAHLGALQAVADAGYEVVELAGTSGGSIVAALYASGMSLADMHTLCMSVDWSPMMRFSAWSVIRVNALCSGDEMLAFLMQQTGGRTFDQIDVGLKIVAADLLTEREFQLSRATTPAVPIALAARASASIPFVFPPVAAAGALLVDGGTADNIPVSDLTVDEVPRLGVFLRSDDAPLAPGRYGLRTIASRVIDLMLASNEAARMAADEQSGAMIVSVPTGYASSFDRDMAPAVRQRLFDDGYRETSRSLAAMP</sequence>
<evidence type="ECO:0000256" key="1">
    <source>
        <dbReference type="ARBA" id="ARBA00022801"/>
    </source>
</evidence>
<dbReference type="SUPFAM" id="SSF52151">
    <property type="entry name" value="FabD/lysophospholipase-like"/>
    <property type="match status" value="1"/>
</dbReference>
<name>A0AAP9Y2C3_BURGL</name>
<dbReference type="GO" id="GO:0016042">
    <property type="term" value="P:lipid catabolic process"/>
    <property type="evidence" value="ECO:0007669"/>
    <property type="project" value="UniProtKB-UniRule"/>
</dbReference>
<evidence type="ECO:0000256" key="4">
    <source>
        <dbReference type="PROSITE-ProRule" id="PRU01161"/>
    </source>
</evidence>
<dbReference type="PANTHER" id="PTHR14226">
    <property type="entry name" value="NEUROPATHY TARGET ESTERASE/SWISS CHEESE D.MELANOGASTER"/>
    <property type="match status" value="1"/>
</dbReference>
<dbReference type="PANTHER" id="PTHR14226:SF29">
    <property type="entry name" value="NEUROPATHY TARGET ESTERASE SWS"/>
    <property type="match status" value="1"/>
</dbReference>
<protein>
    <submittedName>
        <fullName evidence="6">Patatin-like phospholipase family protein</fullName>
    </submittedName>
</protein>
<evidence type="ECO:0000313" key="7">
    <source>
        <dbReference type="Proteomes" id="UP000594892"/>
    </source>
</evidence>
<dbReference type="InterPro" id="IPR050301">
    <property type="entry name" value="NTE"/>
</dbReference>
<evidence type="ECO:0000259" key="5">
    <source>
        <dbReference type="PROSITE" id="PS51635"/>
    </source>
</evidence>
<evidence type="ECO:0000256" key="3">
    <source>
        <dbReference type="ARBA" id="ARBA00023098"/>
    </source>
</evidence>
<feature type="domain" description="PNPLA" evidence="5">
    <location>
        <begin position="6"/>
        <end position="173"/>
    </location>
</feature>
<gene>
    <name evidence="6" type="ORF">I6H06_13280</name>
</gene>
<feature type="active site" description="Proton acceptor" evidence="4">
    <location>
        <position position="160"/>
    </location>
</feature>
<dbReference type="RefSeq" id="WP_015876014.1">
    <property type="nucleotide sequence ID" value="NZ_CP033641.1"/>
</dbReference>
<feature type="short sequence motif" description="DGA/G" evidence="4">
    <location>
        <begin position="160"/>
        <end position="162"/>
    </location>
</feature>
<dbReference type="EMBL" id="CP065601">
    <property type="protein sequence ID" value="QPQ93246.1"/>
    <property type="molecule type" value="Genomic_DNA"/>
</dbReference>
<evidence type="ECO:0000256" key="2">
    <source>
        <dbReference type="ARBA" id="ARBA00022963"/>
    </source>
</evidence>
<dbReference type="Proteomes" id="UP000594892">
    <property type="component" value="Chromosome 2"/>
</dbReference>
<dbReference type="InterPro" id="IPR016035">
    <property type="entry name" value="Acyl_Trfase/lysoPLipase"/>
</dbReference>
<proteinExistence type="predicted"/>
<reference evidence="6 7" key="1">
    <citation type="submission" date="2020-12" db="EMBL/GenBank/DDBJ databases">
        <title>FDA dAtabase for Regulatory Grade micrObial Sequences (FDA-ARGOS): Supporting development and validation of Infectious Disease Dx tests.</title>
        <authorList>
            <person name="Minogue T."/>
            <person name="Wolcott M."/>
            <person name="Wasieloski L."/>
            <person name="Aguilar W."/>
            <person name="Moore D."/>
            <person name="Jaissle J."/>
            <person name="Tallon L."/>
            <person name="Sadzewicz L."/>
            <person name="Zhao X."/>
            <person name="Boylan J."/>
            <person name="Ott S."/>
            <person name="Bowen H."/>
            <person name="Vavikolanu K."/>
            <person name="Mehta A."/>
            <person name="Aluvathingal J."/>
            <person name="Nadendla S."/>
            <person name="Yan Y."/>
            <person name="Sichtig H."/>
        </authorList>
    </citation>
    <scope>NUCLEOTIDE SEQUENCE [LARGE SCALE GENOMIC DNA]</scope>
    <source>
        <strain evidence="6 7">FDAARGOS_949</strain>
    </source>
</reference>